<name>A0A2T9YEU8_9FUNG</name>
<feature type="region of interest" description="Disordered" evidence="1">
    <location>
        <begin position="82"/>
        <end position="154"/>
    </location>
</feature>
<feature type="region of interest" description="Disordered" evidence="1">
    <location>
        <begin position="1"/>
        <end position="61"/>
    </location>
</feature>
<dbReference type="OrthoDB" id="5588518at2759"/>
<dbReference type="EMBL" id="MBFR01000234">
    <property type="protein sequence ID" value="PVU90868.1"/>
    <property type="molecule type" value="Genomic_DNA"/>
</dbReference>
<dbReference type="AlphaFoldDB" id="A0A2T9YEU8"/>
<evidence type="ECO:0000313" key="2">
    <source>
        <dbReference type="EMBL" id="PVU90868.1"/>
    </source>
</evidence>
<evidence type="ECO:0000256" key="1">
    <source>
        <dbReference type="SAM" id="MobiDB-lite"/>
    </source>
</evidence>
<dbReference type="STRING" id="133385.A0A2T9YEU8"/>
<organism evidence="2 3">
    <name type="scientific">Smittium simulii</name>
    <dbReference type="NCBI Taxonomy" id="133385"/>
    <lineage>
        <taxon>Eukaryota</taxon>
        <taxon>Fungi</taxon>
        <taxon>Fungi incertae sedis</taxon>
        <taxon>Zoopagomycota</taxon>
        <taxon>Kickxellomycotina</taxon>
        <taxon>Harpellomycetes</taxon>
        <taxon>Harpellales</taxon>
        <taxon>Legeriomycetaceae</taxon>
        <taxon>Smittium</taxon>
    </lineage>
</organism>
<feature type="compositionally biased region" description="Polar residues" evidence="1">
    <location>
        <begin position="8"/>
        <end position="29"/>
    </location>
</feature>
<protein>
    <submittedName>
        <fullName evidence="2">Uncharacterized protein</fullName>
    </submittedName>
</protein>
<evidence type="ECO:0000313" key="3">
    <source>
        <dbReference type="Proteomes" id="UP000245383"/>
    </source>
</evidence>
<keyword evidence="3" id="KW-1185">Reference proteome</keyword>
<feature type="compositionally biased region" description="Polar residues" evidence="1">
    <location>
        <begin position="89"/>
        <end position="99"/>
    </location>
</feature>
<sequence>MLLADYLKNQQKGNENNAPQMKSVENVQLQVPDAMGDPKNPQLAVPDAGAAPGGSQLAVPNVGADSESAVLAVPNIDAASGKQDFSAANDPSENKSANANAAVPGGPTFGVSNGASGNQPENAAVPGGPTFGVSNGASGNQPSNANPDTFTEISENKDPSLAIDIPGIAPVSFPYKNRCDTWVSGCTRWIKKYNGNINKIKNTIETLNNRIQKNHKSQISKLIAATEAVYPELKTHINYVFKIRNGTYWTAQRYTKSGFIEKRYIEECPFCRNIAPETIEHMLLECSRWQALRADILAQYISIYRAQLATKPPLLPASISIRLVGKLLGEELKLSITRIRKDPSVLCVKTTLATANSVKIKKKMQVKIQNRSEILPTGYGVSSES</sequence>
<feature type="compositionally biased region" description="Polar residues" evidence="1">
    <location>
        <begin position="110"/>
        <end position="121"/>
    </location>
</feature>
<dbReference type="Proteomes" id="UP000245383">
    <property type="component" value="Unassembled WGS sequence"/>
</dbReference>
<reference evidence="2 3" key="1">
    <citation type="journal article" date="2018" name="MBio">
        <title>Comparative Genomics Reveals the Core Gene Toolbox for the Fungus-Insect Symbiosis.</title>
        <authorList>
            <person name="Wang Y."/>
            <person name="Stata M."/>
            <person name="Wang W."/>
            <person name="Stajich J.E."/>
            <person name="White M.M."/>
            <person name="Moncalvo J.M."/>
        </authorList>
    </citation>
    <scope>NUCLEOTIDE SEQUENCE [LARGE SCALE GENOMIC DNA]</scope>
    <source>
        <strain evidence="2 3">SWE-8-4</strain>
    </source>
</reference>
<accession>A0A2T9YEU8</accession>
<comment type="caution">
    <text evidence="2">The sequence shown here is derived from an EMBL/GenBank/DDBJ whole genome shotgun (WGS) entry which is preliminary data.</text>
</comment>
<proteinExistence type="predicted"/>
<feature type="compositionally biased region" description="Polar residues" evidence="1">
    <location>
        <begin position="132"/>
        <end position="153"/>
    </location>
</feature>
<gene>
    <name evidence="2" type="ORF">BB561_004673</name>
</gene>